<sequence length="263" mass="29204">MGDDVVKRVLQEGGRDYYQQQPSTSSSSSSILQSLPLHVPFDHGYYLLVKSIQELRSKKERLVTVGIGGPSGSGKTSLAEKVASVIGCTVISMEHYRVAVEDGNDTNPIDFDLLVQNIEDLMNGRDILTPVFDFQEKRRVGSKEITNSSFGVVIVDGTYALHARLRSLLDIRVAVVGGVHFSLLSKVQYDIGESRSLDNLIDSIFPLFRKHIEPDLHHAQIRINNSFVSSFREPIYKLKCKSEESQSGLSADTFCGKEAQLDK</sequence>
<accession>A0AA88WB31</accession>
<protein>
    <recommendedName>
        <fullName evidence="1">Phosphoribulokinase/uridine kinase domain-containing protein</fullName>
    </recommendedName>
</protein>
<dbReference type="PANTHER" id="PTHR10285">
    <property type="entry name" value="URIDINE KINASE"/>
    <property type="match status" value="1"/>
</dbReference>
<dbReference type="SUPFAM" id="SSF52540">
    <property type="entry name" value="P-loop containing nucleoside triphosphate hydrolases"/>
    <property type="match status" value="1"/>
</dbReference>
<dbReference type="Proteomes" id="UP001188597">
    <property type="component" value="Unassembled WGS sequence"/>
</dbReference>
<feature type="domain" description="Phosphoribulokinase/uridine kinase" evidence="1">
    <location>
        <begin position="105"/>
        <end position="224"/>
    </location>
</feature>
<proteinExistence type="predicted"/>
<dbReference type="CDD" id="cd02028">
    <property type="entry name" value="UMPK_like"/>
    <property type="match status" value="1"/>
</dbReference>
<gene>
    <name evidence="2" type="ORF">RJ639_044896</name>
</gene>
<dbReference type="GO" id="GO:0005524">
    <property type="term" value="F:ATP binding"/>
    <property type="evidence" value="ECO:0007669"/>
    <property type="project" value="InterPro"/>
</dbReference>
<evidence type="ECO:0000313" key="2">
    <source>
        <dbReference type="EMBL" id="KAK3023542.1"/>
    </source>
</evidence>
<dbReference type="InterPro" id="IPR027417">
    <property type="entry name" value="P-loop_NTPase"/>
</dbReference>
<evidence type="ECO:0000259" key="1">
    <source>
        <dbReference type="Pfam" id="PF00485"/>
    </source>
</evidence>
<dbReference type="Gene3D" id="3.40.50.300">
    <property type="entry name" value="P-loop containing nucleotide triphosphate hydrolases"/>
    <property type="match status" value="1"/>
</dbReference>
<comment type="caution">
    <text evidence="2">The sequence shown here is derived from an EMBL/GenBank/DDBJ whole genome shotgun (WGS) entry which is preliminary data.</text>
</comment>
<dbReference type="EMBL" id="JAVXUP010000650">
    <property type="protein sequence ID" value="KAK3023542.1"/>
    <property type="molecule type" value="Genomic_DNA"/>
</dbReference>
<dbReference type="AlphaFoldDB" id="A0AA88WB31"/>
<organism evidence="2 3">
    <name type="scientific">Escallonia herrerae</name>
    <dbReference type="NCBI Taxonomy" id="1293975"/>
    <lineage>
        <taxon>Eukaryota</taxon>
        <taxon>Viridiplantae</taxon>
        <taxon>Streptophyta</taxon>
        <taxon>Embryophyta</taxon>
        <taxon>Tracheophyta</taxon>
        <taxon>Spermatophyta</taxon>
        <taxon>Magnoliopsida</taxon>
        <taxon>eudicotyledons</taxon>
        <taxon>Gunneridae</taxon>
        <taxon>Pentapetalae</taxon>
        <taxon>asterids</taxon>
        <taxon>campanulids</taxon>
        <taxon>Escalloniales</taxon>
        <taxon>Escalloniaceae</taxon>
        <taxon>Escallonia</taxon>
    </lineage>
</organism>
<evidence type="ECO:0000313" key="3">
    <source>
        <dbReference type="Proteomes" id="UP001188597"/>
    </source>
</evidence>
<keyword evidence="3" id="KW-1185">Reference proteome</keyword>
<reference evidence="2" key="1">
    <citation type="submission" date="2022-12" db="EMBL/GenBank/DDBJ databases">
        <title>Draft genome assemblies for two species of Escallonia (Escalloniales).</title>
        <authorList>
            <person name="Chanderbali A."/>
            <person name="Dervinis C."/>
            <person name="Anghel I."/>
            <person name="Soltis D."/>
            <person name="Soltis P."/>
            <person name="Zapata F."/>
        </authorList>
    </citation>
    <scope>NUCLEOTIDE SEQUENCE</scope>
    <source>
        <strain evidence="2">UCBG64.0493</strain>
        <tissue evidence="2">Leaf</tissue>
    </source>
</reference>
<dbReference type="GO" id="GO:0016301">
    <property type="term" value="F:kinase activity"/>
    <property type="evidence" value="ECO:0007669"/>
    <property type="project" value="InterPro"/>
</dbReference>
<dbReference type="InterPro" id="IPR006083">
    <property type="entry name" value="PRK/URK"/>
</dbReference>
<name>A0AA88WB31_9ASTE</name>
<dbReference type="Pfam" id="PF00485">
    <property type="entry name" value="PRK"/>
    <property type="match status" value="1"/>
</dbReference>